<organism evidence="1 2">
    <name type="scientific">Mucilaginibacter ginkgonis</name>
    <dbReference type="NCBI Taxonomy" id="2682091"/>
    <lineage>
        <taxon>Bacteria</taxon>
        <taxon>Pseudomonadati</taxon>
        <taxon>Bacteroidota</taxon>
        <taxon>Sphingobacteriia</taxon>
        <taxon>Sphingobacteriales</taxon>
        <taxon>Sphingobacteriaceae</taxon>
        <taxon>Mucilaginibacter</taxon>
    </lineage>
</organism>
<sequence length="170" mass="18968">MKKILLLVAIGVIVYTSCKKNPVEGLDQYVYAENSDNTTFKSTYPDAGFRSVIKKDTLYVRGSSGEDHLTIRLINKGAGVYRSPDLDAMLYTTVGQDVVVRTYHLNTDPANIVKITDIDQGIVKGTFDLTFKETTRGMTGTPSTLTLSNGRLRSKINNDKLDLELFFKIY</sequence>
<dbReference type="InterPro" id="IPR046219">
    <property type="entry name" value="DUF6252"/>
</dbReference>
<proteinExistence type="predicted"/>
<name>A0A6I4I1P0_9SPHI</name>
<dbReference type="EMBL" id="CP066775">
    <property type="protein sequence ID" value="QQL48744.1"/>
    <property type="molecule type" value="Genomic_DNA"/>
</dbReference>
<reference evidence="1 2" key="1">
    <citation type="submission" date="2020-12" db="EMBL/GenBank/DDBJ databases">
        <title>HMF7856_wgs.fasta genome submission.</title>
        <authorList>
            <person name="Kang H."/>
            <person name="Kim H."/>
            <person name="Joh K."/>
        </authorList>
    </citation>
    <scope>NUCLEOTIDE SEQUENCE [LARGE SCALE GENOMIC DNA]</scope>
    <source>
        <strain evidence="1 2">HMF7856</strain>
    </source>
</reference>
<dbReference type="KEGG" id="mgik:GO620_011195"/>
<dbReference type="AlphaFoldDB" id="A0A6I4I1P0"/>
<keyword evidence="2" id="KW-1185">Reference proteome</keyword>
<evidence type="ECO:0000313" key="1">
    <source>
        <dbReference type="EMBL" id="QQL48744.1"/>
    </source>
</evidence>
<protein>
    <submittedName>
        <fullName evidence="1">Uncharacterized protein</fullName>
    </submittedName>
</protein>
<dbReference type="Pfam" id="PF19765">
    <property type="entry name" value="DUF6252"/>
    <property type="match status" value="1"/>
</dbReference>
<dbReference type="Proteomes" id="UP000429232">
    <property type="component" value="Chromosome"/>
</dbReference>
<accession>A0A6I4I1P0</accession>
<evidence type="ECO:0000313" key="2">
    <source>
        <dbReference type="Proteomes" id="UP000429232"/>
    </source>
</evidence>
<gene>
    <name evidence="1" type="ORF">GO620_011195</name>
</gene>
<dbReference type="RefSeq" id="WP_157525447.1">
    <property type="nucleotide sequence ID" value="NZ_CP066775.1"/>
</dbReference>